<dbReference type="OrthoDB" id="9801699at2"/>
<dbReference type="PANTHER" id="PTHR42720">
    <property type="entry name" value="GLYCEROL-3-PHOSPHATE DEHYDROGENASE"/>
    <property type="match status" value="1"/>
</dbReference>
<dbReference type="Proteomes" id="UP000253490">
    <property type="component" value="Unassembled WGS sequence"/>
</dbReference>
<reference evidence="3 4" key="1">
    <citation type="submission" date="2018-06" db="EMBL/GenBank/DDBJ databases">
        <title>Genomic Encyclopedia of Type Strains, Phase IV (KMG-IV): sequencing the most valuable type-strain genomes for metagenomic binning, comparative biology and taxonomic classification.</title>
        <authorList>
            <person name="Goeker M."/>
        </authorList>
    </citation>
    <scope>NUCLEOTIDE SEQUENCE [LARGE SCALE GENOMIC DNA]</scope>
    <source>
        <strain evidence="3 4">DSM 22112</strain>
    </source>
</reference>
<keyword evidence="4" id="KW-1185">Reference proteome</keyword>
<comment type="caution">
    <text evidence="3">The sequence shown here is derived from an EMBL/GenBank/DDBJ whole genome shotgun (WGS) entry which is preliminary data.</text>
</comment>
<proteinExistence type="predicted"/>
<name>A0A366IAN3_9FIRM</name>
<dbReference type="CDD" id="cd19946">
    <property type="entry name" value="GlpA-like_Fer2_BFD-like"/>
    <property type="match status" value="1"/>
</dbReference>
<organism evidence="3 4">
    <name type="scientific">Alkalibaculum bacchi</name>
    <dbReference type="NCBI Taxonomy" id="645887"/>
    <lineage>
        <taxon>Bacteria</taxon>
        <taxon>Bacillati</taxon>
        <taxon>Bacillota</taxon>
        <taxon>Clostridia</taxon>
        <taxon>Eubacteriales</taxon>
        <taxon>Eubacteriaceae</taxon>
        <taxon>Alkalibaculum</taxon>
    </lineage>
</organism>
<accession>A0A366IAN3</accession>
<evidence type="ECO:0000259" key="1">
    <source>
        <dbReference type="Pfam" id="PF01266"/>
    </source>
</evidence>
<dbReference type="EMBL" id="QNRX01000007">
    <property type="protein sequence ID" value="RBP65410.1"/>
    <property type="molecule type" value="Genomic_DNA"/>
</dbReference>
<dbReference type="PANTHER" id="PTHR42720:SF1">
    <property type="entry name" value="GLYCEROL 3-PHOSPHATE OXIDASE"/>
    <property type="match status" value="1"/>
</dbReference>
<gene>
    <name evidence="3" type="ORF">DES36_107152</name>
</gene>
<evidence type="ECO:0000313" key="3">
    <source>
        <dbReference type="EMBL" id="RBP65410.1"/>
    </source>
</evidence>
<dbReference type="InterPro" id="IPR036188">
    <property type="entry name" value="FAD/NAD-bd_sf"/>
</dbReference>
<dbReference type="InterPro" id="IPR006076">
    <property type="entry name" value="FAD-dep_OxRdtase"/>
</dbReference>
<dbReference type="InterPro" id="IPR007419">
    <property type="entry name" value="BFD-like_2Fe2S-bd_dom"/>
</dbReference>
<sequence>MYDVVVIGAGIIGTSIARELSKYEAKVLVLEKANDIANGTTMANSAIVHSGYDPVPGTKKAEFNVKGNLMYPQICKELDVPFKSIGSITIALTDEDVETLNELEERSKINGVPVQRLTREEILEREPNVNKEVKAGLLAPTAGIVGPWELAIACMENAMENGVELVLNNKVEEIEKTETGFRITTNEGIYEAKVVINCAGVYADELNAKVHGEEFAIKPKSGEYFVLDKRSGNIVNSVIFPCPAKKSKGVLVIPTVHGNTLLGPTSTPIEDKEGNETTKEGLDYVRDQVGRMVENIPFGNVIRSFTGLRATADRGDFIIEESKKCPGFINVAGIESPGLTAAPAIALEVEGLVKGILNDLKPNKNFNPYRNRVIHFEELPVEEKGEIIKENPQYGNIICRCEKITEGEIVDCIHRKGGATTVKGVKKRVRPGTGRCQGGFCEPRVVEILARELGKNMDEIVYDGPESRILIGRTKK</sequence>
<dbReference type="RefSeq" id="WP_113920523.1">
    <property type="nucleotide sequence ID" value="NZ_QNRX01000007.1"/>
</dbReference>
<dbReference type="Pfam" id="PF01266">
    <property type="entry name" value="DAO"/>
    <property type="match status" value="1"/>
</dbReference>
<dbReference type="InterPro" id="IPR052745">
    <property type="entry name" value="G3P_Oxidase/Oxidoreductase"/>
</dbReference>
<feature type="domain" description="BFD-like [2Fe-2S]-binding" evidence="2">
    <location>
        <begin position="397"/>
        <end position="451"/>
    </location>
</feature>
<dbReference type="InterPro" id="IPR041854">
    <property type="entry name" value="BFD-like_2Fe2S-bd_dom_sf"/>
</dbReference>
<dbReference type="SUPFAM" id="SSF51905">
    <property type="entry name" value="FAD/NAD(P)-binding domain"/>
    <property type="match status" value="1"/>
</dbReference>
<dbReference type="Gene3D" id="3.50.50.60">
    <property type="entry name" value="FAD/NAD(P)-binding domain"/>
    <property type="match status" value="1"/>
</dbReference>
<feature type="domain" description="FAD dependent oxidoreductase" evidence="1">
    <location>
        <begin position="3"/>
        <end position="348"/>
    </location>
</feature>
<dbReference type="Gene3D" id="3.30.9.10">
    <property type="entry name" value="D-Amino Acid Oxidase, subunit A, domain 2"/>
    <property type="match status" value="1"/>
</dbReference>
<dbReference type="AlphaFoldDB" id="A0A366IAN3"/>
<protein>
    <submittedName>
        <fullName evidence="3">Glycerol-3-phosphate dehydrogenase</fullName>
    </submittedName>
</protein>
<dbReference type="Pfam" id="PF04324">
    <property type="entry name" value="Fer2_BFD"/>
    <property type="match status" value="1"/>
</dbReference>
<dbReference type="Gene3D" id="1.10.10.1100">
    <property type="entry name" value="BFD-like [2Fe-2S]-binding domain"/>
    <property type="match status" value="1"/>
</dbReference>
<evidence type="ECO:0000259" key="2">
    <source>
        <dbReference type="Pfam" id="PF04324"/>
    </source>
</evidence>
<evidence type="ECO:0000313" key="4">
    <source>
        <dbReference type="Proteomes" id="UP000253490"/>
    </source>
</evidence>